<evidence type="ECO:0000313" key="3">
    <source>
        <dbReference type="Proteomes" id="UP001595937"/>
    </source>
</evidence>
<dbReference type="Pfam" id="PF09359">
    <property type="entry name" value="VTC"/>
    <property type="match status" value="1"/>
</dbReference>
<dbReference type="RefSeq" id="WP_343924147.1">
    <property type="nucleotide sequence ID" value="NZ_BAAAIR010000038.1"/>
</dbReference>
<evidence type="ECO:0000259" key="1">
    <source>
        <dbReference type="Pfam" id="PF09359"/>
    </source>
</evidence>
<feature type="domain" description="VTC" evidence="1">
    <location>
        <begin position="24"/>
        <end position="234"/>
    </location>
</feature>
<proteinExistence type="predicted"/>
<name>A0ABW0FDX2_9MICO</name>
<comment type="caution">
    <text evidence="2">The sequence shown here is derived from an EMBL/GenBank/DDBJ whole genome shotgun (WGS) entry which is preliminary data.</text>
</comment>
<protein>
    <submittedName>
        <fullName evidence="2">VTC domain-containing protein</fullName>
    </submittedName>
</protein>
<sequence length="254" mass="27952">MSTLDALAGIGLADLTARAGLMTRVDRKYLVPREEIEDLLEGLTLDLRVLEIEGRRRFAYRSTYYDTGGLDAFRAAATGRRRRWKVRQRDYVDTGTSFLEVKTRTGRGESSKARIAVTADGHGTADGCLAGPALDFVRGQLSCARCAVPAGPLLPALTTTYDRTTLLVADEDSRLTIDQALEWTDPDGHGRRLQELTVVETKAGTRPGSVDRALWRAGHRPQRLSKYATGLALLDADLSANRWHRTVRGIARTA</sequence>
<dbReference type="SUPFAM" id="SSF55154">
    <property type="entry name" value="CYTH-like phosphatases"/>
    <property type="match status" value="1"/>
</dbReference>
<dbReference type="Proteomes" id="UP001595937">
    <property type="component" value="Unassembled WGS sequence"/>
</dbReference>
<dbReference type="InterPro" id="IPR033469">
    <property type="entry name" value="CYTH-like_dom_sf"/>
</dbReference>
<reference evidence="3" key="1">
    <citation type="journal article" date="2019" name="Int. J. Syst. Evol. Microbiol.">
        <title>The Global Catalogue of Microorganisms (GCM) 10K type strain sequencing project: providing services to taxonomists for standard genome sequencing and annotation.</title>
        <authorList>
            <consortium name="The Broad Institute Genomics Platform"/>
            <consortium name="The Broad Institute Genome Sequencing Center for Infectious Disease"/>
            <person name="Wu L."/>
            <person name="Ma J."/>
        </authorList>
    </citation>
    <scope>NUCLEOTIDE SEQUENCE [LARGE SCALE GENOMIC DNA]</scope>
    <source>
        <strain evidence="3">CGMCC 1.16455</strain>
    </source>
</reference>
<gene>
    <name evidence="2" type="ORF">ACFPK8_07650</name>
</gene>
<organism evidence="2 3">
    <name type="scientific">Brachybacterium tyrofermentans</name>
    <dbReference type="NCBI Taxonomy" id="47848"/>
    <lineage>
        <taxon>Bacteria</taxon>
        <taxon>Bacillati</taxon>
        <taxon>Actinomycetota</taxon>
        <taxon>Actinomycetes</taxon>
        <taxon>Micrococcales</taxon>
        <taxon>Dermabacteraceae</taxon>
        <taxon>Brachybacterium</taxon>
    </lineage>
</organism>
<dbReference type="InterPro" id="IPR018966">
    <property type="entry name" value="VTC_domain"/>
</dbReference>
<accession>A0ABW0FDX2</accession>
<dbReference type="EMBL" id="JBHSLN010000020">
    <property type="protein sequence ID" value="MFC5297383.1"/>
    <property type="molecule type" value="Genomic_DNA"/>
</dbReference>
<evidence type="ECO:0000313" key="2">
    <source>
        <dbReference type="EMBL" id="MFC5297383.1"/>
    </source>
</evidence>
<keyword evidence="3" id="KW-1185">Reference proteome</keyword>
<dbReference type="GeneID" id="303297452"/>